<dbReference type="InterPro" id="IPR010399">
    <property type="entry name" value="Tify_dom"/>
</dbReference>
<keyword evidence="2" id="KW-1184">Jasmonic acid signaling pathway</keyword>
<comment type="domain">
    <text evidence="2">The jas domain is required for interaction with COI1.</text>
</comment>
<dbReference type="PANTHER" id="PTHR33077">
    <property type="entry name" value="PROTEIN TIFY 4A-RELATED-RELATED"/>
    <property type="match status" value="1"/>
</dbReference>
<dbReference type="GO" id="GO:2000022">
    <property type="term" value="P:regulation of jasmonic acid mediated signaling pathway"/>
    <property type="evidence" value="ECO:0007669"/>
    <property type="project" value="UniProtKB-UniRule"/>
</dbReference>
<evidence type="ECO:0000256" key="2">
    <source>
        <dbReference type="RuleBase" id="RU369065"/>
    </source>
</evidence>
<dbReference type="OMA" id="RCAETEP"/>
<dbReference type="EMBL" id="KI535697">
    <property type="protein sequence ID" value="ESR66085.1"/>
    <property type="molecule type" value="Genomic_DNA"/>
</dbReference>
<dbReference type="AlphaFoldDB" id="V4UP38"/>
<accession>V4UP38</accession>
<organism evidence="5 6">
    <name type="scientific">Citrus clementina</name>
    <name type="common">Clementine</name>
    <name type="synonym">Citrus deliciosa x Citrus sinensis</name>
    <dbReference type="NCBI Taxonomy" id="85681"/>
    <lineage>
        <taxon>Eukaryota</taxon>
        <taxon>Viridiplantae</taxon>
        <taxon>Streptophyta</taxon>
        <taxon>Embryophyta</taxon>
        <taxon>Tracheophyta</taxon>
        <taxon>Spermatophyta</taxon>
        <taxon>Magnoliopsida</taxon>
        <taxon>eudicotyledons</taxon>
        <taxon>Gunneridae</taxon>
        <taxon>Pentapetalae</taxon>
        <taxon>rosids</taxon>
        <taxon>malvids</taxon>
        <taxon>Sapindales</taxon>
        <taxon>Rutaceae</taxon>
        <taxon>Aurantioideae</taxon>
        <taxon>Citrus</taxon>
    </lineage>
</organism>
<dbReference type="GO" id="GO:0031347">
    <property type="term" value="P:regulation of defense response"/>
    <property type="evidence" value="ECO:0007669"/>
    <property type="project" value="UniProtKB-UniRule"/>
</dbReference>
<sequence>MSNDVGYLDMTKKSGNIAVQKCKEHVRKPKNRLKKHPKYVIIPRVQSTDKAFSPYKYRLIIQQNNFTNSILQRQLQRTSFIFARGFPLLSWLNTTSMASSSEMSVNLPEKSSFSQTCSLLSQYLKEGGSFGDLSLGISSNIEANGVPEIPRRPAATTMNLFPVSDNSGQDVSVRNMVAPRNWESMNLFPQQAGFAPKNDTPNMIDSSLNKPAPQTAQMTIFYGGQVIAFNDFPADKANEIMQLASNGSSLSHGTAYPPMQLPAQGYNSFAASLPKSPVESTPPVSPGPPKILTEPSCSVPPRSNSIPNFGNNLIPECAQPPSRPCDLPIARRNSLHRFLEKRKDRIVARAPYQVNGSAGAPDKPADSKSWLGLAAQTSQ</sequence>
<comment type="subcellular location">
    <subcellularLocation>
        <location evidence="2">Nucleus</location>
    </subcellularLocation>
</comment>
<keyword evidence="2" id="KW-0539">Nucleus</keyword>
<dbReference type="SMR" id="V4UP38"/>
<evidence type="ECO:0000256" key="3">
    <source>
        <dbReference type="SAM" id="MobiDB-lite"/>
    </source>
</evidence>
<dbReference type="InParanoid" id="V4UP38"/>
<dbReference type="InterPro" id="IPR018467">
    <property type="entry name" value="CCT_CS"/>
</dbReference>
<comment type="function">
    <text evidence="2">Repressor of jasmonate responses.</text>
</comment>
<dbReference type="eggNOG" id="ENOG502RIU4">
    <property type="taxonomic scope" value="Eukaryota"/>
</dbReference>
<dbReference type="STRING" id="85681.V4UP38"/>
<evidence type="ECO:0000256" key="1">
    <source>
        <dbReference type="ARBA" id="ARBA00008614"/>
    </source>
</evidence>
<comment type="similarity">
    <text evidence="1 2">Belongs to the TIFY/JAZ family.</text>
</comment>
<reference evidence="5 6" key="1">
    <citation type="submission" date="2013-10" db="EMBL/GenBank/DDBJ databases">
        <authorList>
            <consortium name="International Citrus Genome Consortium"/>
            <person name="Jenkins J."/>
            <person name="Schmutz J."/>
            <person name="Prochnik S."/>
            <person name="Rokhsar D."/>
            <person name="Gmitter F."/>
            <person name="Ollitrault P."/>
            <person name="Machado M."/>
            <person name="Talon M."/>
            <person name="Wincker P."/>
            <person name="Jaillon O."/>
            <person name="Morgante M."/>
        </authorList>
    </citation>
    <scope>NUCLEOTIDE SEQUENCE</scope>
    <source>
        <strain evidence="6">cv. Clemenules</strain>
    </source>
</reference>
<proteinExistence type="inferred from homology"/>
<evidence type="ECO:0000313" key="6">
    <source>
        <dbReference type="Proteomes" id="UP000030687"/>
    </source>
</evidence>
<protein>
    <recommendedName>
        <fullName evidence="2">Protein TIFY</fullName>
    </recommendedName>
    <alternativeName>
        <fullName evidence="2">Jasmonate ZIM domain-containing protein</fullName>
    </alternativeName>
</protein>
<dbReference type="Pfam" id="PF06200">
    <property type="entry name" value="tify"/>
    <property type="match status" value="1"/>
</dbReference>
<gene>
    <name evidence="5" type="ORF">CICLE_v10008653mg</name>
</gene>
<dbReference type="FunCoup" id="V4UP38">
    <property type="interactions" value="969"/>
</dbReference>
<dbReference type="Pfam" id="PF09425">
    <property type="entry name" value="Jas_motif"/>
    <property type="match status" value="1"/>
</dbReference>
<dbReference type="GO" id="GO:0005634">
    <property type="term" value="C:nucleus"/>
    <property type="evidence" value="ECO:0007669"/>
    <property type="project" value="UniProtKB-SubCell"/>
</dbReference>
<feature type="domain" description="Tify" evidence="4">
    <location>
        <begin position="211"/>
        <end position="246"/>
    </location>
</feature>
<name>V4UP38_CITCL</name>
<dbReference type="PROSITE" id="PS51320">
    <property type="entry name" value="TIFY"/>
    <property type="match status" value="1"/>
</dbReference>
<dbReference type="Gramene" id="ESR66085">
    <property type="protein sequence ID" value="ESR66085"/>
    <property type="gene ID" value="CICLE_v10008653mg"/>
</dbReference>
<keyword evidence="6" id="KW-1185">Reference proteome</keyword>
<dbReference type="InterPro" id="IPR040390">
    <property type="entry name" value="TIFY/JAZ"/>
</dbReference>
<dbReference type="PANTHER" id="PTHR33077:SF140">
    <property type="entry name" value="PROTEIN TIFY 10B"/>
    <property type="match status" value="1"/>
</dbReference>
<dbReference type="SMART" id="SM00979">
    <property type="entry name" value="TIFY"/>
    <property type="match status" value="1"/>
</dbReference>
<evidence type="ECO:0000259" key="4">
    <source>
        <dbReference type="PROSITE" id="PS51320"/>
    </source>
</evidence>
<feature type="region of interest" description="Disordered" evidence="3">
    <location>
        <begin position="352"/>
        <end position="379"/>
    </location>
</feature>
<evidence type="ECO:0000313" key="5">
    <source>
        <dbReference type="EMBL" id="ESR66085.1"/>
    </source>
</evidence>
<dbReference type="GO" id="GO:0009611">
    <property type="term" value="P:response to wounding"/>
    <property type="evidence" value="ECO:0007669"/>
    <property type="project" value="UniProtKB-UniRule"/>
</dbReference>
<dbReference type="Proteomes" id="UP000030687">
    <property type="component" value="Unassembled WGS sequence"/>
</dbReference>